<dbReference type="AlphaFoldDB" id="A0A6J6GS90"/>
<dbReference type="InterPro" id="IPR015422">
    <property type="entry name" value="PyrdxlP-dep_Trfase_small"/>
</dbReference>
<dbReference type="EMBL" id="CAEZUK010000113">
    <property type="protein sequence ID" value="CAB4601775.1"/>
    <property type="molecule type" value="Genomic_DNA"/>
</dbReference>
<dbReference type="SUPFAM" id="SSF53383">
    <property type="entry name" value="PLP-dependent transferases"/>
    <property type="match status" value="1"/>
</dbReference>
<organism evidence="4">
    <name type="scientific">freshwater metagenome</name>
    <dbReference type="NCBI Taxonomy" id="449393"/>
    <lineage>
        <taxon>unclassified sequences</taxon>
        <taxon>metagenomes</taxon>
        <taxon>ecological metagenomes</taxon>
    </lineage>
</organism>
<evidence type="ECO:0000313" key="4">
    <source>
        <dbReference type="EMBL" id="CAB4601775.1"/>
    </source>
</evidence>
<name>A0A6J6GS90_9ZZZZ</name>
<dbReference type="PANTHER" id="PTHR43094:SF1">
    <property type="entry name" value="AMINOTRANSFERASE CLASS-III"/>
    <property type="match status" value="1"/>
</dbReference>
<dbReference type="PIRSF" id="PIRSF000521">
    <property type="entry name" value="Transaminase_4ab_Lys_Orn"/>
    <property type="match status" value="1"/>
</dbReference>
<evidence type="ECO:0000256" key="2">
    <source>
        <dbReference type="ARBA" id="ARBA00008954"/>
    </source>
</evidence>
<dbReference type="PANTHER" id="PTHR43094">
    <property type="entry name" value="AMINOTRANSFERASE"/>
    <property type="match status" value="1"/>
</dbReference>
<evidence type="ECO:0000256" key="3">
    <source>
        <dbReference type="ARBA" id="ARBA00022898"/>
    </source>
</evidence>
<dbReference type="Pfam" id="PF00202">
    <property type="entry name" value="Aminotran_3"/>
    <property type="match status" value="1"/>
</dbReference>
<dbReference type="CDD" id="cd00610">
    <property type="entry name" value="OAT_like"/>
    <property type="match status" value="1"/>
</dbReference>
<comment type="similarity">
    <text evidence="2">Belongs to the class-III pyridoxal-phosphate-dependent aminotransferase family.</text>
</comment>
<dbReference type="GO" id="GO:0030170">
    <property type="term" value="F:pyridoxal phosphate binding"/>
    <property type="evidence" value="ECO:0007669"/>
    <property type="project" value="InterPro"/>
</dbReference>
<dbReference type="Gene3D" id="3.90.1150.10">
    <property type="entry name" value="Aspartate Aminotransferase, domain 1"/>
    <property type="match status" value="1"/>
</dbReference>
<dbReference type="Gene3D" id="3.40.640.10">
    <property type="entry name" value="Type I PLP-dependent aspartate aminotransferase-like (Major domain)"/>
    <property type="match status" value="1"/>
</dbReference>
<dbReference type="InterPro" id="IPR005814">
    <property type="entry name" value="Aminotrans_3"/>
</dbReference>
<dbReference type="InterPro" id="IPR049704">
    <property type="entry name" value="Aminotrans_3_PPA_site"/>
</dbReference>
<dbReference type="PROSITE" id="PS00600">
    <property type="entry name" value="AA_TRANSFER_CLASS_3"/>
    <property type="match status" value="1"/>
</dbReference>
<dbReference type="InterPro" id="IPR015421">
    <property type="entry name" value="PyrdxlP-dep_Trfase_major"/>
</dbReference>
<dbReference type="GO" id="GO:0005829">
    <property type="term" value="C:cytosol"/>
    <property type="evidence" value="ECO:0007669"/>
    <property type="project" value="TreeGrafter"/>
</dbReference>
<keyword evidence="3" id="KW-0663">Pyridoxal phosphate</keyword>
<reference evidence="4" key="1">
    <citation type="submission" date="2020-05" db="EMBL/GenBank/DDBJ databases">
        <authorList>
            <person name="Chiriac C."/>
            <person name="Salcher M."/>
            <person name="Ghai R."/>
            <person name="Kavagutti S V."/>
        </authorList>
    </citation>
    <scope>NUCLEOTIDE SEQUENCE</scope>
</reference>
<comment type="cofactor">
    <cofactor evidence="1">
        <name>pyridoxal 5'-phosphate</name>
        <dbReference type="ChEBI" id="CHEBI:597326"/>
    </cofactor>
</comment>
<sequence>MVSDFLHPFAKPTRTDFRTLVRGQGSVVYDNHGNQYIDAMASLWYCAVGHGRSDMAEAIARQAGTLAAYSTFDPFTNEPAEELAQKLVAIGPIPKSRIFFTSSGSESVDTAMKLARLAHVQAGHPERTLIISRQRGYHGTTYGGTSAQGIPPNREGYGPLVGDVEQVPADDIEAMATLMAQRGNTIAAVLVEPLQGAGGVFPPQDGYLQSLRRLCDQHGSFLIFDEVISGFGRLGTWFAADHYKVVPDLMTFAKAVTSGYQPLGGVFVGPAVRAPLEADANFFLRTGFTYSGHPTACAAALKNIEILEREDLLARALHIGKRLSSGLKSLADDGLIASVRGDGAVWAASHHPNRDPMMIRDKMLDLGVITRAIGADANTFCPPLVTSDAQIDQIVDTLATVLSAL</sequence>
<accession>A0A6J6GS90</accession>
<protein>
    <submittedName>
        <fullName evidence="4">Unannotated protein</fullName>
    </submittedName>
</protein>
<dbReference type="FunFam" id="3.40.640.10:FF:000004">
    <property type="entry name" value="Acetylornithine aminotransferase"/>
    <property type="match status" value="1"/>
</dbReference>
<evidence type="ECO:0000256" key="1">
    <source>
        <dbReference type="ARBA" id="ARBA00001933"/>
    </source>
</evidence>
<dbReference type="GO" id="GO:0008483">
    <property type="term" value="F:transaminase activity"/>
    <property type="evidence" value="ECO:0007669"/>
    <property type="project" value="InterPro"/>
</dbReference>
<dbReference type="InterPro" id="IPR015424">
    <property type="entry name" value="PyrdxlP-dep_Trfase"/>
</dbReference>
<gene>
    <name evidence="4" type="ORF">UFOPK1820_00784</name>
</gene>
<proteinExistence type="inferred from homology"/>